<reference evidence="1" key="1">
    <citation type="submission" date="2022-06" db="EMBL/GenBank/DDBJ databases">
        <title>A novel DMS-producing enzyme.</title>
        <authorList>
            <person name="Zhang Y."/>
        </authorList>
    </citation>
    <scope>NUCLEOTIDE SEQUENCE</scope>
    <source>
        <strain evidence="1">RT37</strain>
    </source>
</reference>
<name>A0AAU7KDH8_9GAMM</name>
<gene>
    <name evidence="1" type="ORF">NFG58_12810</name>
</gene>
<dbReference type="InterPro" id="IPR038666">
    <property type="entry name" value="SSP1_head-tail_sf"/>
</dbReference>
<dbReference type="EMBL" id="CP098827">
    <property type="protein sequence ID" value="XBO69507.1"/>
    <property type="molecule type" value="Genomic_DNA"/>
</dbReference>
<proteinExistence type="predicted"/>
<dbReference type="RefSeq" id="WP_348826655.1">
    <property type="nucleotide sequence ID" value="NZ_CP098827.1"/>
</dbReference>
<dbReference type="NCBIfam" id="TIGR01563">
    <property type="entry name" value="gp16_SPP1"/>
    <property type="match status" value="1"/>
</dbReference>
<protein>
    <submittedName>
        <fullName evidence="1">Phage head closure protein</fullName>
    </submittedName>
</protein>
<dbReference type="Gene3D" id="2.40.10.270">
    <property type="entry name" value="Bacteriophage SPP1 head-tail adaptor protein"/>
    <property type="match status" value="1"/>
</dbReference>
<dbReference type="AlphaFoldDB" id="A0AAU7KDH8"/>
<accession>A0AAU7KDH8</accession>
<dbReference type="InterPro" id="IPR008767">
    <property type="entry name" value="Phage_SPP1_head-tail_adaptor"/>
</dbReference>
<organism evidence="1">
    <name type="scientific">Halomonas sp. RT37</name>
    <dbReference type="NCBI Taxonomy" id="2950872"/>
    <lineage>
        <taxon>Bacteria</taxon>
        <taxon>Pseudomonadati</taxon>
        <taxon>Pseudomonadota</taxon>
        <taxon>Gammaproteobacteria</taxon>
        <taxon>Oceanospirillales</taxon>
        <taxon>Halomonadaceae</taxon>
        <taxon>Halomonas</taxon>
    </lineage>
</organism>
<dbReference type="Pfam" id="PF05521">
    <property type="entry name" value="Phage_HCP"/>
    <property type="match status" value="1"/>
</dbReference>
<evidence type="ECO:0000313" key="1">
    <source>
        <dbReference type="EMBL" id="XBO69507.1"/>
    </source>
</evidence>
<sequence>MRIGKLRHRVRLERPARTQDPATGEMIDGWELVATLWASVEPLSAREFIAAMSTQSEVTARILIRHRDDIAPDMRIVHRGKVYNIQGVLPDPKSGLHYLTIPVSEGVNDG</sequence>